<dbReference type="GO" id="GO:0045820">
    <property type="term" value="P:negative regulation of glycolytic process"/>
    <property type="evidence" value="ECO:0007669"/>
    <property type="project" value="TreeGrafter"/>
</dbReference>
<feature type="binding site" evidence="3">
    <location>
        <position position="59"/>
    </location>
    <ligand>
        <name>substrate</name>
    </ligand>
</feature>
<dbReference type="InterPro" id="IPR051695">
    <property type="entry name" value="Phosphoglycerate_Mutase"/>
</dbReference>
<dbReference type="EMBL" id="LK023321">
    <property type="protein sequence ID" value="CDS06817.1"/>
    <property type="molecule type" value="Genomic_DNA"/>
</dbReference>
<evidence type="ECO:0000313" key="4">
    <source>
        <dbReference type="EMBL" id="CDS06817.1"/>
    </source>
</evidence>
<dbReference type="GO" id="GO:0005829">
    <property type="term" value="C:cytosol"/>
    <property type="evidence" value="ECO:0007669"/>
    <property type="project" value="TreeGrafter"/>
</dbReference>
<dbReference type="PANTHER" id="PTHR46517:SF1">
    <property type="entry name" value="FRUCTOSE-2,6-BISPHOSPHATASE TIGAR"/>
    <property type="match status" value="1"/>
</dbReference>
<dbReference type="InterPro" id="IPR029033">
    <property type="entry name" value="His_PPase_superfam"/>
</dbReference>
<sequence length="222" mass="24600">MAATITFVRHGNTDANVERWLQGQTDTVLNAKGLEQAELVGQRLSNEGFHVIYCSDLERCKQTLKPISRHYPSTPIIYRQALRERGFGSLSGKPLAYLNNESIRQRVSVDKLVKQSGGESENEFETRVIQAYHDIAKSTTTGQHVLVVTHGGPLHILTQYWIEHAGFSVHPSIYGTQGYRHGNTAVTRLKIDSGQPSGGIIELLNSTCHLAEHQQSGRSIAV</sequence>
<dbReference type="GO" id="GO:0004331">
    <property type="term" value="F:fructose-2,6-bisphosphate 2-phosphatase activity"/>
    <property type="evidence" value="ECO:0007669"/>
    <property type="project" value="TreeGrafter"/>
</dbReference>
<organism evidence="4">
    <name type="scientific">Lichtheimia ramosa</name>
    <dbReference type="NCBI Taxonomy" id="688394"/>
    <lineage>
        <taxon>Eukaryota</taxon>
        <taxon>Fungi</taxon>
        <taxon>Fungi incertae sedis</taxon>
        <taxon>Mucoromycota</taxon>
        <taxon>Mucoromycotina</taxon>
        <taxon>Mucoromycetes</taxon>
        <taxon>Mucorales</taxon>
        <taxon>Lichtheimiaceae</taxon>
        <taxon>Lichtheimia</taxon>
    </lineage>
</organism>
<gene>
    <name evidence="4" type="ORF">LRAMOSA09342</name>
</gene>
<name>A0A077WJM8_9FUNG</name>
<evidence type="ECO:0000256" key="3">
    <source>
        <dbReference type="PIRSR" id="PIRSR613078-2"/>
    </source>
</evidence>
<dbReference type="Gene3D" id="3.40.50.1240">
    <property type="entry name" value="Phosphoglycerate mutase-like"/>
    <property type="match status" value="1"/>
</dbReference>
<accession>A0A077WJM8</accession>
<dbReference type="AlphaFoldDB" id="A0A077WJM8"/>
<feature type="active site" description="Tele-phosphohistidine intermediate" evidence="2">
    <location>
        <position position="10"/>
    </location>
</feature>
<evidence type="ECO:0008006" key="5">
    <source>
        <dbReference type="Google" id="ProtNLM"/>
    </source>
</evidence>
<dbReference type="InterPro" id="IPR013078">
    <property type="entry name" value="His_Pase_superF_clade-1"/>
</dbReference>
<reference evidence="4" key="1">
    <citation type="journal article" date="2014" name="Genome Announc.">
        <title>De novo whole-genome sequence and genome annotation of Lichtheimia ramosa.</title>
        <authorList>
            <person name="Linde J."/>
            <person name="Schwartze V."/>
            <person name="Binder U."/>
            <person name="Lass-Florl C."/>
            <person name="Voigt K."/>
            <person name="Horn F."/>
        </authorList>
    </citation>
    <scope>NUCLEOTIDE SEQUENCE</scope>
    <source>
        <strain evidence="4">JMRC FSU:6197</strain>
    </source>
</reference>
<keyword evidence="1" id="KW-0378">Hydrolase</keyword>
<feature type="binding site" evidence="3">
    <location>
        <begin position="9"/>
        <end position="16"/>
    </location>
    <ligand>
        <name>substrate</name>
    </ligand>
</feature>
<dbReference type="Pfam" id="PF00300">
    <property type="entry name" value="His_Phos_1"/>
    <property type="match status" value="1"/>
</dbReference>
<dbReference type="OrthoDB" id="354304at2759"/>
<dbReference type="GO" id="GO:0043456">
    <property type="term" value="P:regulation of pentose-phosphate shunt"/>
    <property type="evidence" value="ECO:0007669"/>
    <property type="project" value="TreeGrafter"/>
</dbReference>
<evidence type="ECO:0000256" key="1">
    <source>
        <dbReference type="ARBA" id="ARBA00022801"/>
    </source>
</evidence>
<protein>
    <recommendedName>
        <fullName evidence="5">Phosphoglycerate mutase</fullName>
    </recommendedName>
</protein>
<dbReference type="SMART" id="SM00855">
    <property type="entry name" value="PGAM"/>
    <property type="match status" value="1"/>
</dbReference>
<evidence type="ECO:0000256" key="2">
    <source>
        <dbReference type="PIRSR" id="PIRSR613078-1"/>
    </source>
</evidence>
<feature type="active site" description="Proton donor/acceptor" evidence="2">
    <location>
        <position position="84"/>
    </location>
</feature>
<proteinExistence type="predicted"/>
<dbReference type="SUPFAM" id="SSF53254">
    <property type="entry name" value="Phosphoglycerate mutase-like"/>
    <property type="match status" value="1"/>
</dbReference>
<dbReference type="PANTHER" id="PTHR46517">
    <property type="entry name" value="FRUCTOSE-2,6-BISPHOSPHATASE TIGAR"/>
    <property type="match status" value="1"/>
</dbReference>
<dbReference type="CDD" id="cd07067">
    <property type="entry name" value="HP_PGM_like"/>
    <property type="match status" value="1"/>
</dbReference>